<reference evidence="2" key="1">
    <citation type="submission" date="2018-01" db="EMBL/GenBank/DDBJ databases">
        <title>Draft Genome Sequence of the Radioresistant Bacterium Deinococcus aerius TR0125, Isolated from the Higher Atmosphere above Japan.</title>
        <authorList>
            <person name="Satoh K."/>
            <person name="Arai H."/>
            <person name="Sanzen T."/>
            <person name="Kawaguchi Y."/>
            <person name="Hayashi H."/>
            <person name="Yokobori S."/>
            <person name="Yamagishi A."/>
            <person name="Oono Y."/>
            <person name="Narumi I."/>
        </authorList>
    </citation>
    <scope>NUCLEOTIDE SEQUENCE [LARGE SCALE GENOMIC DNA]</scope>
    <source>
        <strain evidence="2">TR0125</strain>
    </source>
</reference>
<protein>
    <submittedName>
        <fullName evidence="1">Uncharacterized protein</fullName>
    </submittedName>
</protein>
<keyword evidence="2" id="KW-1185">Reference proteome</keyword>
<dbReference type="AlphaFoldDB" id="A0A2I9CVT4"/>
<sequence>MAVKLQEEPSGDVPVVCVTTVDDEVTITGLEVEEGTGAGRLGGVAAGVAV</sequence>
<dbReference type="Proteomes" id="UP000236569">
    <property type="component" value="Unassembled WGS sequence"/>
</dbReference>
<dbReference type="EMBL" id="BFAG01000007">
    <property type="protein sequence ID" value="GBF06052.1"/>
    <property type="molecule type" value="Genomic_DNA"/>
</dbReference>
<comment type="caution">
    <text evidence="1">The sequence shown here is derived from an EMBL/GenBank/DDBJ whole genome shotgun (WGS) entry which is preliminary data.</text>
</comment>
<evidence type="ECO:0000313" key="1">
    <source>
        <dbReference type="EMBL" id="GBF06052.1"/>
    </source>
</evidence>
<gene>
    <name evidence="1" type="ORF">DAERI_070050</name>
</gene>
<evidence type="ECO:0000313" key="2">
    <source>
        <dbReference type="Proteomes" id="UP000236569"/>
    </source>
</evidence>
<proteinExistence type="predicted"/>
<organism evidence="1 2">
    <name type="scientific">Deinococcus aerius</name>
    <dbReference type="NCBI Taxonomy" id="200253"/>
    <lineage>
        <taxon>Bacteria</taxon>
        <taxon>Thermotogati</taxon>
        <taxon>Deinococcota</taxon>
        <taxon>Deinococci</taxon>
        <taxon>Deinococcales</taxon>
        <taxon>Deinococcaceae</taxon>
        <taxon>Deinococcus</taxon>
    </lineage>
</organism>
<name>A0A2I9CVT4_9DEIO</name>
<accession>A0A2I9CVT4</accession>